<dbReference type="SUPFAM" id="SSF56281">
    <property type="entry name" value="Metallo-hydrolase/oxidoreductase"/>
    <property type="match status" value="1"/>
</dbReference>
<organism evidence="2 3">
    <name type="scientific">Ruania alkalisoli</name>
    <dbReference type="NCBI Taxonomy" id="2779775"/>
    <lineage>
        <taxon>Bacteria</taxon>
        <taxon>Bacillati</taxon>
        <taxon>Actinomycetota</taxon>
        <taxon>Actinomycetes</taxon>
        <taxon>Micrococcales</taxon>
        <taxon>Ruaniaceae</taxon>
        <taxon>Ruania</taxon>
    </lineage>
</organism>
<protein>
    <submittedName>
        <fullName evidence="2">MBL fold metallo-hydrolase</fullName>
    </submittedName>
</protein>
<dbReference type="AlphaFoldDB" id="A0A7M1SXR9"/>
<dbReference type="PANTHER" id="PTHR46233">
    <property type="entry name" value="HYDROXYACYLGLUTATHIONE HYDROLASE GLOC"/>
    <property type="match status" value="1"/>
</dbReference>
<sequence>MTAGLAEGPDPVIPAHVEQGGAGLCWRRGDVEIRKASVSPQDNNTYLFTDRELGEQLLIDAADDSERVLSLVEAARPGGRLTSVVTTHRHWDHHRALPQVIAATGAAVLAGAPDADHLPVPVTRRLRHGELIEIGKFHLTVIGLRGHTPGSVALAWQDPDGVTWLFSGDSLFPGGLGRTRSAEDFQTLFTDVSSRVFDVFDDSTLVHPGHGDSTTLGAERPHLPAWRARGW</sequence>
<dbReference type="PANTHER" id="PTHR46233:SF1">
    <property type="entry name" value="CONSERVED PROTEIN"/>
    <property type="match status" value="1"/>
</dbReference>
<dbReference type="RefSeq" id="WP_193498989.1">
    <property type="nucleotide sequence ID" value="NZ_CP063169.1"/>
</dbReference>
<dbReference type="CDD" id="cd06262">
    <property type="entry name" value="metallo-hydrolase-like_MBL-fold"/>
    <property type="match status" value="1"/>
</dbReference>
<dbReference type="Pfam" id="PF00753">
    <property type="entry name" value="Lactamase_B"/>
    <property type="match status" value="1"/>
</dbReference>
<keyword evidence="2" id="KW-0378">Hydrolase</keyword>
<dbReference type="SMART" id="SM00849">
    <property type="entry name" value="Lactamase_B"/>
    <property type="match status" value="1"/>
</dbReference>
<keyword evidence="3" id="KW-1185">Reference proteome</keyword>
<name>A0A7M1SXR9_9MICO</name>
<proteinExistence type="predicted"/>
<dbReference type="Proteomes" id="UP000593758">
    <property type="component" value="Chromosome"/>
</dbReference>
<dbReference type="EMBL" id="CP063169">
    <property type="protein sequence ID" value="QOR72349.1"/>
    <property type="molecule type" value="Genomic_DNA"/>
</dbReference>
<evidence type="ECO:0000313" key="2">
    <source>
        <dbReference type="EMBL" id="QOR72349.1"/>
    </source>
</evidence>
<dbReference type="Gene3D" id="3.60.15.10">
    <property type="entry name" value="Ribonuclease Z/Hydroxyacylglutathione hydrolase-like"/>
    <property type="match status" value="1"/>
</dbReference>
<dbReference type="InterPro" id="IPR001279">
    <property type="entry name" value="Metallo-B-lactamas"/>
</dbReference>
<gene>
    <name evidence="2" type="ORF">IM660_09060</name>
</gene>
<dbReference type="InterPro" id="IPR036866">
    <property type="entry name" value="RibonucZ/Hydroxyglut_hydro"/>
</dbReference>
<evidence type="ECO:0000259" key="1">
    <source>
        <dbReference type="SMART" id="SM00849"/>
    </source>
</evidence>
<dbReference type="KEGG" id="halt:IM660_09060"/>
<feature type="domain" description="Metallo-beta-lactamase" evidence="1">
    <location>
        <begin position="42"/>
        <end position="210"/>
    </location>
</feature>
<dbReference type="InterPro" id="IPR051453">
    <property type="entry name" value="MBL_Glyoxalase_II"/>
</dbReference>
<dbReference type="GO" id="GO:0016787">
    <property type="term" value="F:hydrolase activity"/>
    <property type="evidence" value="ECO:0007669"/>
    <property type="project" value="UniProtKB-KW"/>
</dbReference>
<accession>A0A7M1SXR9</accession>
<evidence type="ECO:0000313" key="3">
    <source>
        <dbReference type="Proteomes" id="UP000593758"/>
    </source>
</evidence>
<reference evidence="2 3" key="1">
    <citation type="submission" date="2020-10" db="EMBL/GenBank/DDBJ databases">
        <title>Haloactinobacterium sp. RN3S43, a bacterium isolated from saline soil.</title>
        <authorList>
            <person name="Sun J.-Q."/>
        </authorList>
    </citation>
    <scope>NUCLEOTIDE SEQUENCE [LARGE SCALE GENOMIC DNA]</scope>
    <source>
        <strain evidence="2 3">RN3S43</strain>
    </source>
</reference>